<proteinExistence type="predicted"/>
<sequence length="167" mass="19210">MAVEIEHKFLLISDEWRNLVSRSEVVRQGYLSNNPAASVRIRIANDQASLNIKGMTIGIHRPEYEYSIPWQDAVEMLNQLCARPLIEKTRHFLEFAGKTWEIDEFAGENLGLIVAELELTAISEYFQKPTWVGKEVSGIERYYNVSLLTYPYSQWTEAEKTEHADAA</sequence>
<keyword evidence="4" id="KW-1185">Reference proteome</keyword>
<feature type="active site" description="Proton acceptor" evidence="1">
    <location>
        <position position="30"/>
    </location>
</feature>
<dbReference type="PIRSF" id="PIRSF016487">
    <property type="entry name" value="CYTH_UCP016487"/>
    <property type="match status" value="1"/>
</dbReference>
<dbReference type="SMART" id="SM01118">
    <property type="entry name" value="CYTH"/>
    <property type="match status" value="1"/>
</dbReference>
<dbReference type="CDD" id="cd07891">
    <property type="entry name" value="CYTH-like_CthTTM-like_1"/>
    <property type="match status" value="1"/>
</dbReference>
<reference evidence="3 4" key="1">
    <citation type="submission" date="2017-02" db="EMBL/GenBank/DDBJ databases">
        <authorList>
            <person name="Peterson S.W."/>
        </authorList>
    </citation>
    <scope>NUCLEOTIDE SEQUENCE [LARGE SCALE GENOMIC DNA]</scope>
    <source>
        <strain evidence="3 4">ATCC 49788</strain>
    </source>
</reference>
<feature type="domain" description="CYTH" evidence="2">
    <location>
        <begin position="2"/>
        <end position="149"/>
    </location>
</feature>
<dbReference type="InterPro" id="IPR012042">
    <property type="entry name" value="NeuTTM/CthTTM-like"/>
</dbReference>
<dbReference type="PROSITE" id="PS51707">
    <property type="entry name" value="CYTH"/>
    <property type="match status" value="1"/>
</dbReference>
<protein>
    <submittedName>
        <fullName evidence="3">Adenylate cyclase</fullName>
    </submittedName>
</protein>
<accession>A0A1T4W9Q3</accession>
<dbReference type="OrthoDB" id="9805588at2"/>
<organism evidence="3 4">
    <name type="scientific">Thiothrix eikelboomii</name>
    <dbReference type="NCBI Taxonomy" id="92487"/>
    <lineage>
        <taxon>Bacteria</taxon>
        <taxon>Pseudomonadati</taxon>
        <taxon>Pseudomonadota</taxon>
        <taxon>Gammaproteobacteria</taxon>
        <taxon>Thiotrichales</taxon>
        <taxon>Thiotrichaceae</taxon>
        <taxon>Thiothrix</taxon>
    </lineage>
</organism>
<dbReference type="RefSeq" id="WP_078921791.1">
    <property type="nucleotide sequence ID" value="NZ_FUYB01000004.1"/>
</dbReference>
<dbReference type="Pfam" id="PF01928">
    <property type="entry name" value="CYTH"/>
    <property type="match status" value="1"/>
</dbReference>
<dbReference type="SUPFAM" id="SSF55154">
    <property type="entry name" value="CYTH-like phosphatases"/>
    <property type="match status" value="1"/>
</dbReference>
<dbReference type="EMBL" id="FUYB01000004">
    <property type="protein sequence ID" value="SKA74006.1"/>
    <property type="molecule type" value="Genomic_DNA"/>
</dbReference>
<dbReference type="Gene3D" id="2.40.320.10">
    <property type="entry name" value="Hypothetical Protein Pfu-838710-001"/>
    <property type="match status" value="1"/>
</dbReference>
<evidence type="ECO:0000313" key="4">
    <source>
        <dbReference type="Proteomes" id="UP000190460"/>
    </source>
</evidence>
<dbReference type="Proteomes" id="UP000190460">
    <property type="component" value="Unassembled WGS sequence"/>
</dbReference>
<dbReference type="AlphaFoldDB" id="A0A1T4W9Q3"/>
<evidence type="ECO:0000313" key="3">
    <source>
        <dbReference type="EMBL" id="SKA74006.1"/>
    </source>
</evidence>
<evidence type="ECO:0000259" key="2">
    <source>
        <dbReference type="PROSITE" id="PS51707"/>
    </source>
</evidence>
<name>A0A1T4W9Q3_9GAMM</name>
<dbReference type="InterPro" id="IPR023577">
    <property type="entry name" value="CYTH_domain"/>
</dbReference>
<gene>
    <name evidence="3" type="ORF">SAMN02745130_01322</name>
</gene>
<evidence type="ECO:0000256" key="1">
    <source>
        <dbReference type="PIRSR" id="PIRSR016487-1"/>
    </source>
</evidence>
<dbReference type="PANTHER" id="PTHR40114:SF1">
    <property type="entry name" value="SLR0698 PROTEIN"/>
    <property type="match status" value="1"/>
</dbReference>
<dbReference type="STRING" id="92487.SAMN02745130_01322"/>
<dbReference type="InterPro" id="IPR033469">
    <property type="entry name" value="CYTH-like_dom_sf"/>
</dbReference>
<dbReference type="PANTHER" id="PTHR40114">
    <property type="entry name" value="SLR0698 PROTEIN"/>
    <property type="match status" value="1"/>
</dbReference>